<sequence length="191" mass="20414">MIFRGFPMLAVITLLACNPVSDDGASKTEPEVRDFNVQIIASGAAVNPCLESPDLSGFWIALTAKKDAAGLNLDNAGTVALDSKGKSWKAKSFIPKSPYGHEMERSGSMMVCGGSGGIKIDGSDETWGSVSESNLTFPPSGEGEPLNRIAYKFRKDGGLALGLFFAAPFAEIEAIELSNGQRIEREVWQRP</sequence>
<dbReference type="RefSeq" id="WP_074205174.1">
    <property type="nucleotide sequence ID" value="NZ_FSQW01000002.1"/>
</dbReference>
<dbReference type="PROSITE" id="PS51257">
    <property type="entry name" value="PROKAR_LIPOPROTEIN"/>
    <property type="match status" value="1"/>
</dbReference>
<dbReference type="Proteomes" id="UP000185192">
    <property type="component" value="Unassembled WGS sequence"/>
</dbReference>
<keyword evidence="2" id="KW-1185">Reference proteome</keyword>
<dbReference type="STRING" id="1123272.SAMN02745824_2081"/>
<dbReference type="EMBL" id="FSQW01000002">
    <property type="protein sequence ID" value="SIN86321.1"/>
    <property type="molecule type" value="Genomic_DNA"/>
</dbReference>
<name>A0A1N6ETN8_9SPHN</name>
<dbReference type="AlphaFoldDB" id="A0A1N6ETN8"/>
<protein>
    <submittedName>
        <fullName evidence="1">Uncharacterized protein</fullName>
    </submittedName>
</protein>
<proteinExistence type="predicted"/>
<evidence type="ECO:0000313" key="2">
    <source>
        <dbReference type="Proteomes" id="UP000185192"/>
    </source>
</evidence>
<organism evidence="1 2">
    <name type="scientific">Parasphingorhabdus marina DSM 22363</name>
    <dbReference type="NCBI Taxonomy" id="1123272"/>
    <lineage>
        <taxon>Bacteria</taxon>
        <taxon>Pseudomonadati</taxon>
        <taxon>Pseudomonadota</taxon>
        <taxon>Alphaproteobacteria</taxon>
        <taxon>Sphingomonadales</taxon>
        <taxon>Sphingomonadaceae</taxon>
        <taxon>Parasphingorhabdus</taxon>
    </lineage>
</organism>
<evidence type="ECO:0000313" key="1">
    <source>
        <dbReference type="EMBL" id="SIN86321.1"/>
    </source>
</evidence>
<reference evidence="2" key="1">
    <citation type="submission" date="2016-11" db="EMBL/GenBank/DDBJ databases">
        <authorList>
            <person name="Varghese N."/>
            <person name="Submissions S."/>
        </authorList>
    </citation>
    <scope>NUCLEOTIDE SEQUENCE [LARGE SCALE GENOMIC DNA]</scope>
    <source>
        <strain evidence="2">DSM 22363</strain>
    </source>
</reference>
<accession>A0A1N6ETN8</accession>
<gene>
    <name evidence="1" type="ORF">SAMN02745824_2081</name>
</gene>